<name>A0ABD0JQU9_9CAEN</name>
<sequence length="1279" mass="136609">MAGKRQMADLDPDYEHEDVEEHQAKRQRVIEQDAKTASIKRIEGIVRTQFKVEIENKEAEVNVVDQRLHQARSMMDRLRAVVVASFYSKLQQGPGAVQNASLAPIPSIHPAVKKHIGKAPVSTVVKSEPVSVTAGDTQSGHIWDWGKYDRQPNQFQRRQEHRGSRFTIKKKIVVGNVSKFIPAGQREMNDQSSHKWMVYVRGPRDQPRIDSFVSKVWFFLHPSYRPNDLVEVCSPPFHLTRRGWGEFPVRVQLHFWDPRNKRIDIIHQLKLDKTCTGLQTLGAETAMHGITVKEEPPDDFDDTNIPRTATSNSEHNFAVPQHVSIGTGHGGYLLQSGRKPVSVVGNSDAEKKSGYGDDAYEQSTAKRRLDTEQSPSSVPQSESKRVCVSDGQLTNGELCKSGEFDKAASQDVHNVAGTSQLTIGEKPSPSCVSILPVSQETAQNAGTSSSDLAALNVKSASSLMLNVASNSKASTSSNLSKSGTKMVSLLQGLNTASRLSSPHEASKDAPGLGVTQLTANLPQSAKLPPASQQSGSADSPNTAAAMSLTLLKTQHPGKVIKNVQVPALPSSSTVSQDGKLGTHTGASSVTLTGSVATPVGGGNKTAVTVAPVLLQGPVLVVPNSLAATPGSASAQRNAPPKMVSLLGNVSGMSAGQDSGFVFAPGISDLGRRTKAASSGQLGRGQSLNTAVVSSLPSTISCANVASSSLLQAVSLLGQSANPTSLASSSTGATLITKSLLTSHPAGTSGKTVVPHPSGASSDLSSKAASPILLVPSQVKTAHATADTVKLCPQSVLAVSGGKAVLMKAGSLWYRSGQNSNLSQGSQSTVVIGSAPHTVLKSQMSTPSTSEQYPVKGQPSLYKSHLVPRSTNLPGQWTQPHCGTVSTGTELAKLKASILACRQSRHSHSKSHTAKWFSRGVGSTFDLPTSYEQDGGEQNSAPNSGCSADQRLQEIVQADVSSGSEPEKKIMVWKTKKLRAAEEMLVQPEMPVPSLSVDSYPDMRSLIRAAVMKHPLIDPAADKYTSPYCAKSLEQWLSWKTGKQRASEWMRSVTVRKYLQHHLGADLQFRGEQLWTTNHIMQWCRLHGLSPHGPGGHIIPSDSGSVGAHEEDVLTMQTFSSLSSSTSLMSHFTSLDDSVDEGDEDSEEVDIVSEDIPKLTTVKVETEPAADVEADAEVLPPSDEAVFVQEMCAKIGVKFQPDEIVPGVWGSAAEDMLFAAMLDFASDILQEAVGVRFSSKSSSTALTSEHVFKALCTFPSADFLTNQYCGVEDDNSPGNR</sequence>
<reference evidence="5 6" key="1">
    <citation type="journal article" date="2023" name="Sci. Data">
        <title>Genome assembly of the Korean intertidal mud-creeper Batillaria attramentaria.</title>
        <authorList>
            <person name="Patra A.K."/>
            <person name="Ho P.T."/>
            <person name="Jun S."/>
            <person name="Lee S.J."/>
            <person name="Kim Y."/>
            <person name="Won Y.J."/>
        </authorList>
    </citation>
    <scope>NUCLEOTIDE SEQUENCE [LARGE SCALE GENOMIC DNA]</scope>
    <source>
        <strain evidence="5">Wonlab-2016</strain>
    </source>
</reference>
<dbReference type="GO" id="GO:0005634">
    <property type="term" value="C:nucleus"/>
    <property type="evidence" value="ECO:0007669"/>
    <property type="project" value="UniProtKB-SubCell"/>
</dbReference>
<feature type="compositionally biased region" description="Basic and acidic residues" evidence="3">
    <location>
        <begin position="19"/>
        <end position="29"/>
    </location>
</feature>
<keyword evidence="6" id="KW-1185">Reference proteome</keyword>
<dbReference type="InterPro" id="IPR055127">
    <property type="entry name" value="YEATS2_3HBD"/>
</dbReference>
<feature type="compositionally biased region" description="Polar residues" evidence="3">
    <location>
        <begin position="305"/>
        <end position="314"/>
    </location>
</feature>
<dbReference type="AlphaFoldDB" id="A0ABD0JQU9"/>
<evidence type="ECO:0000259" key="4">
    <source>
        <dbReference type="PROSITE" id="PS51037"/>
    </source>
</evidence>
<dbReference type="EMBL" id="JACVVK020000360">
    <property type="protein sequence ID" value="KAK7476983.1"/>
    <property type="molecule type" value="Genomic_DNA"/>
</dbReference>
<dbReference type="Pfam" id="PF22951">
    <property type="entry name" value="3HBD"/>
    <property type="match status" value="1"/>
</dbReference>
<dbReference type="CDD" id="cd16907">
    <property type="entry name" value="YEATS_YEATS2_like"/>
    <property type="match status" value="1"/>
</dbReference>
<dbReference type="Gene3D" id="2.60.40.1970">
    <property type="entry name" value="YEATS domain"/>
    <property type="match status" value="1"/>
</dbReference>
<feature type="region of interest" description="Disordered" evidence="3">
    <location>
        <begin position="293"/>
        <end position="314"/>
    </location>
</feature>
<comment type="subcellular location">
    <subcellularLocation>
        <location evidence="2">Nucleus</location>
    </subcellularLocation>
</comment>
<dbReference type="PROSITE" id="PS51037">
    <property type="entry name" value="YEATS"/>
    <property type="match status" value="1"/>
</dbReference>
<keyword evidence="1 2" id="KW-0539">Nucleus</keyword>
<feature type="domain" description="YEATS" evidence="4">
    <location>
        <begin position="162"/>
        <end position="307"/>
    </location>
</feature>
<feature type="region of interest" description="Disordered" evidence="3">
    <location>
        <begin position="926"/>
        <end position="945"/>
    </location>
</feature>
<proteinExistence type="predicted"/>
<evidence type="ECO:0000313" key="6">
    <source>
        <dbReference type="Proteomes" id="UP001519460"/>
    </source>
</evidence>
<feature type="compositionally biased region" description="Low complexity" evidence="3">
    <location>
        <begin position="372"/>
        <end position="381"/>
    </location>
</feature>
<dbReference type="PANTHER" id="PTHR23195">
    <property type="entry name" value="YEATS DOMAIN"/>
    <property type="match status" value="1"/>
</dbReference>
<feature type="region of interest" description="Disordered" evidence="3">
    <location>
        <begin position="338"/>
        <end position="389"/>
    </location>
</feature>
<comment type="caution">
    <text evidence="5">The sequence shown here is derived from an EMBL/GenBank/DDBJ whole genome shotgun (WGS) entry which is preliminary data.</text>
</comment>
<feature type="region of interest" description="Disordered" evidence="3">
    <location>
        <begin position="1"/>
        <end position="29"/>
    </location>
</feature>
<protein>
    <recommendedName>
        <fullName evidence="4">YEATS domain-containing protein</fullName>
    </recommendedName>
</protein>
<evidence type="ECO:0000313" key="5">
    <source>
        <dbReference type="EMBL" id="KAK7476983.1"/>
    </source>
</evidence>
<evidence type="ECO:0000256" key="1">
    <source>
        <dbReference type="ARBA" id="ARBA00023242"/>
    </source>
</evidence>
<evidence type="ECO:0000256" key="2">
    <source>
        <dbReference type="PROSITE-ProRule" id="PRU00376"/>
    </source>
</evidence>
<evidence type="ECO:0000256" key="3">
    <source>
        <dbReference type="SAM" id="MobiDB-lite"/>
    </source>
</evidence>
<dbReference type="InterPro" id="IPR038704">
    <property type="entry name" value="YEAST_sf"/>
</dbReference>
<dbReference type="Pfam" id="PF03366">
    <property type="entry name" value="YEATS"/>
    <property type="match status" value="1"/>
</dbReference>
<organism evidence="5 6">
    <name type="scientific">Batillaria attramentaria</name>
    <dbReference type="NCBI Taxonomy" id="370345"/>
    <lineage>
        <taxon>Eukaryota</taxon>
        <taxon>Metazoa</taxon>
        <taxon>Spiralia</taxon>
        <taxon>Lophotrochozoa</taxon>
        <taxon>Mollusca</taxon>
        <taxon>Gastropoda</taxon>
        <taxon>Caenogastropoda</taxon>
        <taxon>Sorbeoconcha</taxon>
        <taxon>Cerithioidea</taxon>
        <taxon>Batillariidae</taxon>
        <taxon>Batillaria</taxon>
    </lineage>
</organism>
<dbReference type="Proteomes" id="UP001519460">
    <property type="component" value="Unassembled WGS sequence"/>
</dbReference>
<accession>A0ABD0JQU9</accession>
<dbReference type="InterPro" id="IPR005033">
    <property type="entry name" value="YEATS"/>
</dbReference>
<dbReference type="InterPro" id="IPR055129">
    <property type="entry name" value="YEATS_dom"/>
</dbReference>
<gene>
    <name evidence="5" type="ORF">BaRGS_00031759</name>
</gene>